<dbReference type="EMBL" id="CP013290">
    <property type="protein sequence ID" value="APH01819.1"/>
    <property type="molecule type" value="Genomic_DNA"/>
</dbReference>
<dbReference type="EMBL" id="CP062789">
    <property type="protein sequence ID" value="QOK21749.1"/>
    <property type="molecule type" value="Genomic_DNA"/>
</dbReference>
<name>A0A1L3MHP4_9MICO</name>
<evidence type="ECO:0000313" key="2">
    <source>
        <dbReference type="EMBL" id="APH01819.1"/>
    </source>
</evidence>
<dbReference type="Proteomes" id="UP000192634">
    <property type="component" value="Unassembled WGS sequence"/>
</dbReference>
<dbReference type="AlphaFoldDB" id="A0A1L3MHP4"/>
<evidence type="ECO:0000313" key="7">
    <source>
        <dbReference type="Proteomes" id="UP000593998"/>
    </source>
</evidence>
<accession>A0A1W2BAS8</accession>
<reference evidence="4 6" key="2">
    <citation type="submission" date="2017-04" db="EMBL/GenBank/DDBJ databases">
        <authorList>
            <person name="Afonso C.L."/>
            <person name="Miller P.J."/>
            <person name="Scott M.A."/>
            <person name="Spackman E."/>
            <person name="Goraichik I."/>
            <person name="Dimitrov K.M."/>
            <person name="Suarez D.L."/>
            <person name="Swayne D.E."/>
        </authorList>
    </citation>
    <scope>NUCLEOTIDE SEQUENCE [LARGE SCALE GENOMIC DNA]</scope>
    <source>
        <strain evidence="4 6">CGMCC 1.12511</strain>
    </source>
</reference>
<keyword evidence="5" id="KW-1185">Reference proteome</keyword>
<dbReference type="InterPro" id="IPR021408">
    <property type="entry name" value="DUF3046"/>
</dbReference>
<evidence type="ECO:0000313" key="6">
    <source>
        <dbReference type="Proteomes" id="UP000192634"/>
    </source>
</evidence>
<proteinExistence type="predicted"/>
<dbReference type="OrthoDB" id="3215033at2"/>
<protein>
    <submittedName>
        <fullName evidence="3">DUF3046 domain-containing protein</fullName>
    </submittedName>
    <submittedName>
        <fullName evidence="2">Histidine kinase</fullName>
    </submittedName>
</protein>
<dbReference type="EMBL" id="FWXN01000007">
    <property type="protein sequence ID" value="SMC70097.1"/>
    <property type="molecule type" value="Genomic_DNA"/>
</dbReference>
<dbReference type="Proteomes" id="UP000593998">
    <property type="component" value="Chromosome"/>
</dbReference>
<gene>
    <name evidence="2" type="ORF">ASJ30_10025</name>
    <name evidence="3" type="ORF">IGS73_11435</name>
    <name evidence="4" type="ORF">SAMN06296429_107197</name>
</gene>
<reference evidence="2 5" key="1">
    <citation type="submission" date="2015-11" db="EMBL/GenBank/DDBJ databases">
        <authorList>
            <person name="Zhang Y."/>
            <person name="Guo Z."/>
        </authorList>
    </citation>
    <scope>NUCLEOTIDE SEQUENCE [LARGE SCALE GENOMIC DNA]</scope>
    <source>
        <strain evidence="2 5">YFY001</strain>
    </source>
</reference>
<sequence length="84" mass="9430">MRLSHFWTLMEDEFGAAYAHTLARGHVVQALGDRTVATALDEGESPRLVWEALCEDLDIPPHRRLGVDREPMPVPPEIANEVPE</sequence>
<dbReference type="Proteomes" id="UP000182938">
    <property type="component" value="Chromosome"/>
</dbReference>
<accession>A0A1L3MHP4</accession>
<keyword evidence="2" id="KW-0418">Kinase</keyword>
<evidence type="ECO:0000313" key="4">
    <source>
        <dbReference type="EMBL" id="SMC70097.1"/>
    </source>
</evidence>
<evidence type="ECO:0000313" key="3">
    <source>
        <dbReference type="EMBL" id="QOK21749.1"/>
    </source>
</evidence>
<feature type="region of interest" description="Disordered" evidence="1">
    <location>
        <begin position="64"/>
        <end position="84"/>
    </location>
</feature>
<organism evidence="2 5">
    <name type="scientific">Janibacter indicus</name>
    <dbReference type="NCBI Taxonomy" id="857417"/>
    <lineage>
        <taxon>Bacteria</taxon>
        <taxon>Bacillati</taxon>
        <taxon>Actinomycetota</taxon>
        <taxon>Actinomycetes</taxon>
        <taxon>Micrococcales</taxon>
        <taxon>Intrasporangiaceae</taxon>
        <taxon>Janibacter</taxon>
    </lineage>
</organism>
<dbReference type="Pfam" id="PF11248">
    <property type="entry name" value="DUF3046"/>
    <property type="match status" value="1"/>
</dbReference>
<reference evidence="3 7" key="3">
    <citation type="submission" date="2020-10" db="EMBL/GenBank/DDBJ databases">
        <title>Janibacter indicus TT2 genome sequence.</title>
        <authorList>
            <person name="Lee K."/>
            <person name="Ganzorig M."/>
        </authorList>
    </citation>
    <scope>NUCLEOTIDE SEQUENCE [LARGE SCALE GENOMIC DNA]</scope>
    <source>
        <strain evidence="3 7">TT2</strain>
    </source>
</reference>
<evidence type="ECO:0000256" key="1">
    <source>
        <dbReference type="SAM" id="MobiDB-lite"/>
    </source>
</evidence>
<dbReference type="RefSeq" id="WP_072624976.1">
    <property type="nucleotide sequence ID" value="NZ_CBDRLL010000008.1"/>
</dbReference>
<dbReference type="GO" id="GO:0016301">
    <property type="term" value="F:kinase activity"/>
    <property type="evidence" value="ECO:0007669"/>
    <property type="project" value="UniProtKB-KW"/>
</dbReference>
<evidence type="ECO:0000313" key="5">
    <source>
        <dbReference type="Proteomes" id="UP000182938"/>
    </source>
</evidence>
<dbReference type="KEGG" id="jte:ASJ30_10025"/>
<keyword evidence="2" id="KW-0808">Transferase</keyword>